<sequence length="181" mass="19446">MVGLKRGRRSGGGECAKCSRQYEGLLDHIRKKHMGARFAEGEVDGTGLVACACGALIQCSWAGASPEANDVCGLGGDKKDQRHGAKHITPACTRLGCRLGHRQLPVQPSLEGHTCVRHAAFPGPGHARRAMRCGVVKQGPRWRRGWGSVGDREGMETLVIRGSWSKRIVPVPGSPRPMSHV</sequence>
<comment type="caution">
    <text evidence="1">The sequence shown here is derived from an EMBL/GenBank/DDBJ whole genome shotgun (WGS) entry which is preliminary data.</text>
</comment>
<proteinExistence type="predicted"/>
<dbReference type="AlphaFoldDB" id="A0A427XMH6"/>
<name>A0A427XMH6_9TREE</name>
<keyword evidence="2" id="KW-1185">Reference proteome</keyword>
<evidence type="ECO:0000313" key="2">
    <source>
        <dbReference type="Proteomes" id="UP000279259"/>
    </source>
</evidence>
<evidence type="ECO:0000313" key="1">
    <source>
        <dbReference type="EMBL" id="RSH80070.1"/>
    </source>
</evidence>
<accession>A0A427XMH6</accession>
<dbReference type="EMBL" id="RSCD01000038">
    <property type="protein sequence ID" value="RSH80070.1"/>
    <property type="molecule type" value="Genomic_DNA"/>
</dbReference>
<organism evidence="1 2">
    <name type="scientific">Saitozyma podzolica</name>
    <dbReference type="NCBI Taxonomy" id="1890683"/>
    <lineage>
        <taxon>Eukaryota</taxon>
        <taxon>Fungi</taxon>
        <taxon>Dikarya</taxon>
        <taxon>Basidiomycota</taxon>
        <taxon>Agaricomycotina</taxon>
        <taxon>Tremellomycetes</taxon>
        <taxon>Tremellales</taxon>
        <taxon>Trimorphomycetaceae</taxon>
        <taxon>Saitozyma</taxon>
    </lineage>
</organism>
<protein>
    <submittedName>
        <fullName evidence="1">Uncharacterized protein</fullName>
    </submittedName>
</protein>
<dbReference type="Proteomes" id="UP000279259">
    <property type="component" value="Unassembled WGS sequence"/>
</dbReference>
<gene>
    <name evidence="1" type="ORF">EHS25_007339</name>
</gene>
<dbReference type="OrthoDB" id="10476845at2759"/>
<reference evidence="1 2" key="1">
    <citation type="submission" date="2018-11" db="EMBL/GenBank/DDBJ databases">
        <title>Genome sequence of Saitozyma podzolica DSM 27192.</title>
        <authorList>
            <person name="Aliyu H."/>
            <person name="Gorte O."/>
            <person name="Ochsenreither K."/>
        </authorList>
    </citation>
    <scope>NUCLEOTIDE SEQUENCE [LARGE SCALE GENOMIC DNA]</scope>
    <source>
        <strain evidence="1 2">DSM 27192</strain>
    </source>
</reference>